<dbReference type="Pfam" id="PF26188">
    <property type="entry name" value="RESC6"/>
    <property type="match status" value="1"/>
</dbReference>
<gene>
    <name evidence="3" type="ORF">TCIL3000_11_8090</name>
</gene>
<reference evidence="3" key="1">
    <citation type="journal article" date="2012" name="Proc. Natl. Acad. Sci. U.S.A.">
        <title>Antigenic diversity is generated by distinct evolutionary mechanisms in African trypanosome species.</title>
        <authorList>
            <person name="Jackson A.P."/>
            <person name="Berry A."/>
            <person name="Aslett M."/>
            <person name="Allison H.C."/>
            <person name="Burton P."/>
            <person name="Vavrova-Anderson J."/>
            <person name="Brown R."/>
            <person name="Browne H."/>
            <person name="Corton N."/>
            <person name="Hauser H."/>
            <person name="Gamble J."/>
            <person name="Gilderthorp R."/>
            <person name="Marcello L."/>
            <person name="McQuillan J."/>
            <person name="Otto T.D."/>
            <person name="Quail M.A."/>
            <person name="Sanders M.J."/>
            <person name="van Tonder A."/>
            <person name="Ginger M.L."/>
            <person name="Field M.C."/>
            <person name="Barry J.D."/>
            <person name="Hertz-Fowler C."/>
            <person name="Berriman M."/>
        </authorList>
    </citation>
    <scope>NUCLEOTIDE SEQUENCE</scope>
    <source>
        <strain evidence="3">IL3000</strain>
    </source>
</reference>
<organism evidence="3">
    <name type="scientific">Trypanosoma congolense (strain IL3000)</name>
    <dbReference type="NCBI Taxonomy" id="1068625"/>
    <lineage>
        <taxon>Eukaryota</taxon>
        <taxon>Discoba</taxon>
        <taxon>Euglenozoa</taxon>
        <taxon>Kinetoplastea</taxon>
        <taxon>Metakinetoplastina</taxon>
        <taxon>Trypanosomatida</taxon>
        <taxon>Trypanosomatidae</taxon>
        <taxon>Trypanosoma</taxon>
        <taxon>Nannomonas</taxon>
    </lineage>
</organism>
<sequence>MNERLCGLLRRFTSPVVVSRLTKEELCLSMVALTRLRLRKEQLLPLVSKDVLAVRAQRVSHACTPMELGIIAEGAEALFCNRMDLADTLVDEMYGAVKKGVQTRLGHAVATVRYTASVGAHRNETAVALLGLCGRLLQKNDSASVLTTCVRLARSYLTSEELHSLLEELHKRATEEQREAIEAACNQQKTERAPETRSGDVGDDHEDEETATWTALRARQWMSEYVRGNKPPSPGDAVQAMELYAHFAVRDSVLHEKIQDLALETIALASKFHLEEMYKAVLRSPSLFTRVRGALGELRSKSADAQGSGGSAAFVGDTPSSLTTTSTTSRAYDMLLAGRRLSEDVMFDVMKEQSDAPPADVVAQTACLFAEKGDIPEGVIVRLSGELSHISSRGVAALVRASRRDSSRALRPHCEVVFVRFADGEIRDATVETLLQIAEAFQLPLPRDSVSGGGSYASEAEGKLREALVAQLFSVMQGSCNVSFLCRVAKAVHTIDLNEEVVQYACSAIRIKGALTESEALLVFDMLRYRNYIHEQLLDSMEPVFSRLVQSVTSMIGGEAELSDVDVRYVARFAALQAEFDCPDFEASAALLMHAVEERTSSAPTELLPAVGLLCRSGRRWTTLQAIFERLNGEMEQLSNEAVSELAQLLVEAESLVTKEIAQRFHSLVLTRLANQHVLPPDTVGWCAVVCARQGDTLGAIDEQITDYLLEWMYALSSKVYTSLCSVAYLSSSLGSLASGLMEDFPRRLELLTTREISDVAFGLGEVTGMGERLSHQLVTERCSDYVVDYSQEFWSGKDISRLLYGFSRMHCTKRSLYNVFATRLANRLIFSLMDQAAISLAVAAFGRVKYLDKKLFDRFSRWIMDHSKDLKAAELLFTIRGFSRVMLLNNSLYADLGSKAAEKVAEFPVESQCAILSSFGSLGIEHEKLSGRLVASIAENRDELTDATAAVEVITSLWLMNYDIDDDKHVAQLADWVAERAGELTEEAVGKLCLVLTDTNWRHAALVRAIAEQSVKLHAQQSISPKCCREVLDMLGTFMIHHQGARENLSALGRSVSKEVVQLSEEEEQHLQLLLRR</sequence>
<evidence type="ECO:0000259" key="2">
    <source>
        <dbReference type="Pfam" id="PF26188"/>
    </source>
</evidence>
<proteinExistence type="predicted"/>
<feature type="domain" description="RNA-editing substrate-binding complex 6 protein" evidence="2">
    <location>
        <begin position="793"/>
        <end position="945"/>
    </location>
</feature>
<feature type="region of interest" description="Disordered" evidence="1">
    <location>
        <begin position="184"/>
        <end position="210"/>
    </location>
</feature>
<dbReference type="InterPro" id="IPR058917">
    <property type="entry name" value="RESC6_dom"/>
</dbReference>
<accession>G0V140</accession>
<protein>
    <submittedName>
        <fullName evidence="3">Uncharacterized protein TCIL3000_11_8090</fullName>
    </submittedName>
</protein>
<feature type="compositionally biased region" description="Basic and acidic residues" evidence="1">
    <location>
        <begin position="189"/>
        <end position="202"/>
    </location>
</feature>
<dbReference type="VEuPathDB" id="TriTrypDB:TcIL3000.11.8090"/>
<dbReference type="AlphaFoldDB" id="G0V140"/>
<dbReference type="CDD" id="cd23734">
    <property type="entry name" value="RESC4"/>
    <property type="match status" value="1"/>
</dbReference>
<evidence type="ECO:0000256" key="1">
    <source>
        <dbReference type="SAM" id="MobiDB-lite"/>
    </source>
</evidence>
<dbReference type="EMBL" id="HE575324">
    <property type="protein sequence ID" value="CCC95361.1"/>
    <property type="molecule type" value="Genomic_DNA"/>
</dbReference>
<evidence type="ECO:0000313" key="3">
    <source>
        <dbReference type="EMBL" id="CCC95361.1"/>
    </source>
</evidence>
<name>G0V140_TRYCI</name>